<organism evidence="1 2">
    <name type="scientific">Coemansia nantahalensis</name>
    <dbReference type="NCBI Taxonomy" id="2789366"/>
    <lineage>
        <taxon>Eukaryota</taxon>
        <taxon>Fungi</taxon>
        <taxon>Fungi incertae sedis</taxon>
        <taxon>Zoopagomycota</taxon>
        <taxon>Kickxellomycotina</taxon>
        <taxon>Kickxellomycetes</taxon>
        <taxon>Kickxellales</taxon>
        <taxon>Kickxellaceae</taxon>
        <taxon>Coemansia</taxon>
    </lineage>
</organism>
<evidence type="ECO:0000313" key="2">
    <source>
        <dbReference type="Proteomes" id="UP001140234"/>
    </source>
</evidence>
<protein>
    <submittedName>
        <fullName evidence="1">Uncharacterized protein</fullName>
    </submittedName>
</protein>
<keyword evidence="2" id="KW-1185">Reference proteome</keyword>
<accession>A0ACC1K4A9</accession>
<dbReference type="EMBL" id="JANBUJ010000313">
    <property type="protein sequence ID" value="KAJ2772820.1"/>
    <property type="molecule type" value="Genomic_DNA"/>
</dbReference>
<evidence type="ECO:0000313" key="1">
    <source>
        <dbReference type="EMBL" id="KAJ2772820.1"/>
    </source>
</evidence>
<comment type="caution">
    <text evidence="1">The sequence shown here is derived from an EMBL/GenBank/DDBJ whole genome shotgun (WGS) entry which is preliminary data.</text>
</comment>
<reference evidence="1" key="1">
    <citation type="submission" date="2022-07" db="EMBL/GenBank/DDBJ databases">
        <title>Phylogenomic reconstructions and comparative analyses of Kickxellomycotina fungi.</title>
        <authorList>
            <person name="Reynolds N.K."/>
            <person name="Stajich J.E."/>
            <person name="Barry K."/>
            <person name="Grigoriev I.V."/>
            <person name="Crous P."/>
            <person name="Smith M.E."/>
        </authorList>
    </citation>
    <scope>NUCLEOTIDE SEQUENCE</scope>
    <source>
        <strain evidence="1">CBS 109366</strain>
    </source>
</reference>
<dbReference type="Proteomes" id="UP001140234">
    <property type="component" value="Unassembled WGS sequence"/>
</dbReference>
<name>A0ACC1K4A9_9FUNG</name>
<sequence>MADIERRLLARQDAAPGSDEDGSERLRAAANGDVRESETADDGAGHAPPAAPRRTHTGPQTGVKGVLADYHHSQREHRRRLEQAARPAAIAAAAPAPAAEEEEDGDADSDSEIDRILGGDGDESARFFDDYRAKRMGEQSRAAAQAGLGVLRDASPDEYVDAVDRWAAAGAHVAAVLVDRGRAAQRLDEYIGAEAARFPHTAFLRVQAAQCGFSDPAVVPMLLVYRHGELRHNLVRVVDSFPDPLQFERRDVARLLDRLLHR</sequence>
<gene>
    <name evidence="1" type="ORF">IWQ57_001598</name>
</gene>
<proteinExistence type="predicted"/>